<evidence type="ECO:0000256" key="6">
    <source>
        <dbReference type="ARBA" id="ARBA00022777"/>
    </source>
</evidence>
<comment type="caution">
    <text evidence="9">The sequence shown here is derived from an EMBL/GenBank/DDBJ whole genome shotgun (WGS) entry which is preliminary data.</text>
</comment>
<reference evidence="9 10" key="1">
    <citation type="submission" date="2019-03" db="EMBL/GenBank/DDBJ databases">
        <title>Draft genome sequences of novel Actinobacteria.</title>
        <authorList>
            <person name="Sahin N."/>
            <person name="Ay H."/>
            <person name="Saygin H."/>
        </authorList>
    </citation>
    <scope>NUCLEOTIDE SEQUENCE [LARGE SCALE GENOMIC DNA]</scope>
    <source>
        <strain evidence="9 10">H3C3</strain>
    </source>
</reference>
<dbReference type="PANTHER" id="PTHR45436:SF5">
    <property type="entry name" value="SENSOR HISTIDINE KINASE TRCS"/>
    <property type="match status" value="1"/>
</dbReference>
<dbReference type="EMBL" id="SMKU01000223">
    <property type="protein sequence ID" value="TDD75419.1"/>
    <property type="molecule type" value="Genomic_DNA"/>
</dbReference>
<dbReference type="CDD" id="cd00082">
    <property type="entry name" value="HisKA"/>
    <property type="match status" value="1"/>
</dbReference>
<keyword evidence="5" id="KW-0808">Transferase</keyword>
<evidence type="ECO:0000256" key="7">
    <source>
        <dbReference type="SAM" id="MobiDB-lite"/>
    </source>
</evidence>
<name>A0A4R5AUA2_9ACTN</name>
<dbReference type="EC" id="2.7.13.3" evidence="3"/>
<accession>A0A4R5AUA2</accession>
<feature type="compositionally biased region" description="Basic and acidic residues" evidence="7">
    <location>
        <begin position="121"/>
        <end position="134"/>
    </location>
</feature>
<feature type="domain" description="Signal transduction histidine kinase dimerisation/phosphoacceptor" evidence="8">
    <location>
        <begin position="174"/>
        <end position="241"/>
    </location>
</feature>
<dbReference type="OrthoDB" id="9786919at2"/>
<dbReference type="Pfam" id="PF00512">
    <property type="entry name" value="HisKA"/>
    <property type="match status" value="1"/>
</dbReference>
<gene>
    <name evidence="9" type="ORF">E1298_31585</name>
</gene>
<keyword evidence="6" id="KW-0418">Kinase</keyword>
<sequence length="276" mass="29913">MDLVHVVLAARHQRVLADDPCRDPPGAMGESSTPVTADATEVAAGRSGSASSDVEVNGARGPALTVPIKSGSPGGDRGPDLRQLGGAVEGPARRAGRGGCRAGRRRRLAGRPRRARPGAPPDRHREAHRGDRRSPAQVGVSGHRRRTGRDEVAVARLAASFDTMPDVLERSLAARRQLVADASHELRTPLTALRTNIDILGYGDRITPRQRERAVTTLDGQLRSATGLANDLVELARLWQRSRLPSWRTCAWTSWCSPPWRPPRQLAAHRLRSRDG</sequence>
<dbReference type="GO" id="GO:0000155">
    <property type="term" value="F:phosphorelay sensor kinase activity"/>
    <property type="evidence" value="ECO:0007669"/>
    <property type="project" value="InterPro"/>
</dbReference>
<keyword evidence="4" id="KW-0597">Phosphoprotein</keyword>
<evidence type="ECO:0000259" key="8">
    <source>
        <dbReference type="SMART" id="SM00388"/>
    </source>
</evidence>
<evidence type="ECO:0000256" key="2">
    <source>
        <dbReference type="ARBA" id="ARBA00004236"/>
    </source>
</evidence>
<evidence type="ECO:0000313" key="9">
    <source>
        <dbReference type="EMBL" id="TDD75419.1"/>
    </source>
</evidence>
<evidence type="ECO:0000256" key="1">
    <source>
        <dbReference type="ARBA" id="ARBA00000085"/>
    </source>
</evidence>
<dbReference type="GO" id="GO:0005886">
    <property type="term" value="C:plasma membrane"/>
    <property type="evidence" value="ECO:0007669"/>
    <property type="project" value="UniProtKB-SubCell"/>
</dbReference>
<keyword evidence="10" id="KW-1185">Reference proteome</keyword>
<dbReference type="InterPro" id="IPR050428">
    <property type="entry name" value="TCS_sensor_his_kinase"/>
</dbReference>
<protein>
    <recommendedName>
        <fullName evidence="3">histidine kinase</fullName>
        <ecNumber evidence="3">2.7.13.3</ecNumber>
    </recommendedName>
</protein>
<dbReference type="SUPFAM" id="SSF47384">
    <property type="entry name" value="Homodimeric domain of signal transducing histidine kinase"/>
    <property type="match status" value="1"/>
</dbReference>
<evidence type="ECO:0000313" key="10">
    <source>
        <dbReference type="Proteomes" id="UP000294513"/>
    </source>
</evidence>
<evidence type="ECO:0000256" key="4">
    <source>
        <dbReference type="ARBA" id="ARBA00022553"/>
    </source>
</evidence>
<feature type="region of interest" description="Disordered" evidence="7">
    <location>
        <begin position="18"/>
        <end position="147"/>
    </location>
</feature>
<dbReference type="AlphaFoldDB" id="A0A4R5AUA2"/>
<dbReference type="PANTHER" id="PTHR45436">
    <property type="entry name" value="SENSOR HISTIDINE KINASE YKOH"/>
    <property type="match status" value="1"/>
</dbReference>
<dbReference type="SMART" id="SM00388">
    <property type="entry name" value="HisKA"/>
    <property type="match status" value="1"/>
</dbReference>
<organism evidence="9 10">
    <name type="scientific">Actinomadura rubrisoli</name>
    <dbReference type="NCBI Taxonomy" id="2530368"/>
    <lineage>
        <taxon>Bacteria</taxon>
        <taxon>Bacillati</taxon>
        <taxon>Actinomycetota</taxon>
        <taxon>Actinomycetes</taxon>
        <taxon>Streptosporangiales</taxon>
        <taxon>Thermomonosporaceae</taxon>
        <taxon>Actinomadura</taxon>
    </lineage>
</organism>
<evidence type="ECO:0000256" key="3">
    <source>
        <dbReference type="ARBA" id="ARBA00012438"/>
    </source>
</evidence>
<feature type="compositionally biased region" description="Basic residues" evidence="7">
    <location>
        <begin position="102"/>
        <end position="116"/>
    </location>
</feature>
<comment type="catalytic activity">
    <reaction evidence="1">
        <text>ATP + protein L-histidine = ADP + protein N-phospho-L-histidine.</text>
        <dbReference type="EC" id="2.7.13.3"/>
    </reaction>
</comment>
<proteinExistence type="predicted"/>
<dbReference type="Gene3D" id="1.10.287.130">
    <property type="match status" value="1"/>
</dbReference>
<dbReference type="Proteomes" id="UP000294513">
    <property type="component" value="Unassembled WGS sequence"/>
</dbReference>
<dbReference type="InterPro" id="IPR003661">
    <property type="entry name" value="HisK_dim/P_dom"/>
</dbReference>
<dbReference type="InterPro" id="IPR036097">
    <property type="entry name" value="HisK_dim/P_sf"/>
</dbReference>
<comment type="subcellular location">
    <subcellularLocation>
        <location evidence="2">Cell membrane</location>
    </subcellularLocation>
</comment>
<evidence type="ECO:0000256" key="5">
    <source>
        <dbReference type="ARBA" id="ARBA00022679"/>
    </source>
</evidence>